<evidence type="ECO:0000259" key="10">
    <source>
        <dbReference type="PROSITE" id="PS50835"/>
    </source>
</evidence>
<evidence type="ECO:0000256" key="5">
    <source>
        <dbReference type="ARBA" id="ARBA00023180"/>
    </source>
</evidence>
<dbReference type="InterPro" id="IPR036179">
    <property type="entry name" value="Ig-like_dom_sf"/>
</dbReference>
<dbReference type="PROSITE" id="PS50041">
    <property type="entry name" value="C_TYPE_LECTIN_2"/>
    <property type="match status" value="1"/>
</dbReference>
<organism evidence="12 13">
    <name type="scientific">Plakobranchus ocellatus</name>
    <dbReference type="NCBI Taxonomy" id="259542"/>
    <lineage>
        <taxon>Eukaryota</taxon>
        <taxon>Metazoa</taxon>
        <taxon>Spiralia</taxon>
        <taxon>Lophotrochozoa</taxon>
        <taxon>Mollusca</taxon>
        <taxon>Gastropoda</taxon>
        <taxon>Heterobranchia</taxon>
        <taxon>Euthyneura</taxon>
        <taxon>Panpulmonata</taxon>
        <taxon>Sacoglossa</taxon>
        <taxon>Placobranchoidea</taxon>
        <taxon>Plakobranchidae</taxon>
        <taxon>Plakobranchus</taxon>
    </lineage>
</organism>
<keyword evidence="8" id="KW-0812">Transmembrane</keyword>
<feature type="domain" description="Ig-like" evidence="10">
    <location>
        <begin position="634"/>
        <end position="724"/>
    </location>
</feature>
<evidence type="ECO:0000313" key="12">
    <source>
        <dbReference type="EMBL" id="GFO37283.1"/>
    </source>
</evidence>
<evidence type="ECO:0000313" key="13">
    <source>
        <dbReference type="Proteomes" id="UP000735302"/>
    </source>
</evidence>
<evidence type="ECO:0000256" key="7">
    <source>
        <dbReference type="SAM" id="MobiDB-lite"/>
    </source>
</evidence>
<dbReference type="EMBL" id="BLXT01007182">
    <property type="protein sequence ID" value="GFO37283.1"/>
    <property type="molecule type" value="Genomic_DNA"/>
</dbReference>
<name>A0AAV4CZQ8_9GAST</name>
<keyword evidence="2" id="KW-0677">Repeat</keyword>
<dbReference type="SUPFAM" id="SSF56436">
    <property type="entry name" value="C-type lectin-like"/>
    <property type="match status" value="1"/>
</dbReference>
<dbReference type="FunFam" id="2.60.40.10:FF:000004">
    <property type="entry name" value="DCC isoform 1"/>
    <property type="match status" value="1"/>
</dbReference>
<dbReference type="InterPro" id="IPR001304">
    <property type="entry name" value="C-type_lectin-like"/>
</dbReference>
<dbReference type="InterPro" id="IPR003598">
    <property type="entry name" value="Ig_sub2"/>
</dbReference>
<evidence type="ECO:0000256" key="8">
    <source>
        <dbReference type="SAM" id="Phobius"/>
    </source>
</evidence>
<dbReference type="InterPro" id="IPR016187">
    <property type="entry name" value="CTDL_fold"/>
</dbReference>
<dbReference type="InterPro" id="IPR036116">
    <property type="entry name" value="FN3_sf"/>
</dbReference>
<feature type="domain" description="Ig-like" evidence="10">
    <location>
        <begin position="446"/>
        <end position="536"/>
    </location>
</feature>
<keyword evidence="6" id="KW-0393">Immunoglobulin domain</keyword>
<dbReference type="FunFam" id="2.60.40.10:FF:000064">
    <property type="entry name" value="Contactin 1"/>
    <property type="match status" value="1"/>
</dbReference>
<protein>
    <submittedName>
        <fullName evidence="12">Contactin</fullName>
    </submittedName>
</protein>
<dbReference type="Gene3D" id="2.60.40.10">
    <property type="entry name" value="Immunoglobulins"/>
    <property type="match status" value="8"/>
</dbReference>
<evidence type="ECO:0000256" key="3">
    <source>
        <dbReference type="ARBA" id="ARBA00023136"/>
    </source>
</evidence>
<feature type="domain" description="Ig-like" evidence="10">
    <location>
        <begin position="727"/>
        <end position="820"/>
    </location>
</feature>
<feature type="transmembrane region" description="Helical" evidence="8">
    <location>
        <begin position="35"/>
        <end position="55"/>
    </location>
</feature>
<evidence type="ECO:0000256" key="2">
    <source>
        <dbReference type="ARBA" id="ARBA00022737"/>
    </source>
</evidence>
<keyword evidence="8" id="KW-1133">Transmembrane helix</keyword>
<keyword evidence="13" id="KW-1185">Reference proteome</keyword>
<feature type="region of interest" description="Disordered" evidence="7">
    <location>
        <begin position="1"/>
        <end position="24"/>
    </location>
</feature>
<evidence type="ECO:0000256" key="6">
    <source>
        <dbReference type="ARBA" id="ARBA00023319"/>
    </source>
</evidence>
<dbReference type="InterPro" id="IPR003599">
    <property type="entry name" value="Ig_sub"/>
</dbReference>
<dbReference type="InterPro" id="IPR013098">
    <property type="entry name" value="Ig_I-set"/>
</dbReference>
<dbReference type="InterPro" id="IPR016186">
    <property type="entry name" value="C-type_lectin-like/link_sf"/>
</dbReference>
<dbReference type="InterPro" id="IPR007110">
    <property type="entry name" value="Ig-like_dom"/>
</dbReference>
<evidence type="ECO:0000256" key="4">
    <source>
        <dbReference type="ARBA" id="ARBA00023157"/>
    </source>
</evidence>
<dbReference type="SMART" id="SM00034">
    <property type="entry name" value="CLECT"/>
    <property type="match status" value="1"/>
</dbReference>
<reference evidence="12 13" key="1">
    <citation type="journal article" date="2021" name="Elife">
        <title>Chloroplast acquisition without the gene transfer in kleptoplastic sea slugs, Plakobranchus ocellatus.</title>
        <authorList>
            <person name="Maeda T."/>
            <person name="Takahashi S."/>
            <person name="Yoshida T."/>
            <person name="Shimamura S."/>
            <person name="Takaki Y."/>
            <person name="Nagai Y."/>
            <person name="Toyoda A."/>
            <person name="Suzuki Y."/>
            <person name="Arimoto A."/>
            <person name="Ishii H."/>
            <person name="Satoh N."/>
            <person name="Nishiyama T."/>
            <person name="Hasebe M."/>
            <person name="Maruyama T."/>
            <person name="Minagawa J."/>
            <person name="Obokata J."/>
            <person name="Shigenobu S."/>
        </authorList>
    </citation>
    <scope>NUCLEOTIDE SEQUENCE [LARGE SCALE GENOMIC DNA]</scope>
</reference>
<feature type="domain" description="Fibronectin type-III" evidence="11">
    <location>
        <begin position="940"/>
        <end position="1044"/>
    </location>
</feature>
<dbReference type="InterPro" id="IPR013783">
    <property type="entry name" value="Ig-like_fold"/>
</dbReference>
<dbReference type="GO" id="GO:0005886">
    <property type="term" value="C:plasma membrane"/>
    <property type="evidence" value="ECO:0007669"/>
    <property type="project" value="TreeGrafter"/>
</dbReference>
<dbReference type="CDD" id="cd00037">
    <property type="entry name" value="CLECT"/>
    <property type="match status" value="1"/>
</dbReference>
<dbReference type="SMART" id="SM00409">
    <property type="entry name" value="IG"/>
    <property type="match status" value="6"/>
</dbReference>
<keyword evidence="4" id="KW-1015">Disulfide bond</keyword>
<dbReference type="GO" id="GO:0098609">
    <property type="term" value="P:cell-cell adhesion"/>
    <property type="evidence" value="ECO:0007669"/>
    <property type="project" value="TreeGrafter"/>
</dbReference>
<keyword evidence="3 8" id="KW-0472">Membrane</keyword>
<dbReference type="Proteomes" id="UP000735302">
    <property type="component" value="Unassembled WGS sequence"/>
</dbReference>
<gene>
    <name evidence="12" type="ORF">PoB_006378800</name>
</gene>
<dbReference type="PROSITE" id="PS50853">
    <property type="entry name" value="FN3"/>
    <property type="match status" value="2"/>
</dbReference>
<feature type="domain" description="C-type lectin" evidence="9">
    <location>
        <begin position="69"/>
        <end position="198"/>
    </location>
</feature>
<feature type="domain" description="Ig-like" evidence="10">
    <location>
        <begin position="337"/>
        <end position="408"/>
    </location>
</feature>
<dbReference type="SUPFAM" id="SSF48726">
    <property type="entry name" value="Immunoglobulin"/>
    <property type="match status" value="6"/>
</dbReference>
<dbReference type="CDD" id="cd00063">
    <property type="entry name" value="FN3"/>
    <property type="match status" value="2"/>
</dbReference>
<dbReference type="PANTHER" id="PTHR44170">
    <property type="entry name" value="PROTEIN SIDEKICK"/>
    <property type="match status" value="1"/>
</dbReference>
<dbReference type="GO" id="GO:0030424">
    <property type="term" value="C:axon"/>
    <property type="evidence" value="ECO:0007669"/>
    <property type="project" value="TreeGrafter"/>
</dbReference>
<dbReference type="InterPro" id="IPR003961">
    <property type="entry name" value="FN3_dom"/>
</dbReference>
<dbReference type="GO" id="GO:0007411">
    <property type="term" value="P:axon guidance"/>
    <property type="evidence" value="ECO:0007669"/>
    <property type="project" value="TreeGrafter"/>
</dbReference>
<comment type="subcellular location">
    <subcellularLocation>
        <location evidence="1">Membrane</location>
    </subcellularLocation>
</comment>
<dbReference type="Pfam" id="PF00041">
    <property type="entry name" value="fn3"/>
    <property type="match status" value="1"/>
</dbReference>
<proteinExistence type="predicted"/>
<dbReference type="AlphaFoldDB" id="A0AAV4CZQ8"/>
<dbReference type="Pfam" id="PF13927">
    <property type="entry name" value="Ig_3"/>
    <property type="match status" value="2"/>
</dbReference>
<dbReference type="Gene3D" id="3.10.100.10">
    <property type="entry name" value="Mannose-Binding Protein A, subunit A"/>
    <property type="match status" value="1"/>
</dbReference>
<dbReference type="SUPFAM" id="SSF49265">
    <property type="entry name" value="Fibronectin type III"/>
    <property type="match status" value="2"/>
</dbReference>
<accession>A0AAV4CZQ8</accession>
<keyword evidence="5" id="KW-0325">Glycoprotein</keyword>
<feature type="domain" description="Ig-like" evidence="10">
    <location>
        <begin position="230"/>
        <end position="326"/>
    </location>
</feature>
<sequence length="1158" mass="127606">MTSNSVSVRPSQENKPEAKGKSGTASMFAHHAPGYSLVVVAFATVLTAMLLHHVASQTTYTCPDQWSSYNGHCYRFEGDSLLDYDAARTACSLHGAGVVAVETAAEHAFIVRWLRQHDPFQRDWYTSGVRKAGTGPNTMGNQFEWESTGEDITLVITSLWLQPPVFTTPNGVIAYGYGQTGYGWKWVDGSVKRPYICKIPEREAYRILVNSRGFDYGLPKGAEMAIEKGPHFLVEPRSVVVVSRSDKSVAPVALECVANAFPQPTYRWFRRPNFDREVSMLEDDRITITNGKLTINNPSEDKDWDVYRCSAENKYGRVISGSVEITFGALGEFNNVPDAGTRVKAFEGATVQCSKISYKPAVSYQWIKGNSVQFVRPEFQNYIFISKNGKLYFSEVTRADEGTYKCIAVLIGVNSFTIGTSQAPMRTSLPIPLIVDDQAPKSDWGPEIQNDFIGVFPSPPLRGQDVTLECFAYGSSTSPFRYSWSRDDKPMPTAAKTYDHNRVLVLHNAQLEDSGIYRCTVSRGQAASDTKTMTLSLGAKPYFVSPLKDQHADIDSQLTWICIARGNPEPVYRWYKNGRLLVTDLKTRVRVQRNVLSISMLDPDLHNGMYQCGAENSHGESMTNAQLRVLALPPSLEKYPPPSSVMASKGGNLTLRCHPEGAPFPSIEWSKGSAVISSGGDKYTVLANGNLHIALLTSTDQGVYTCTATNQFGTAQASSTVMIADGATITVTPSDDDAVVNETVFLPCEASHPKKLDMVYDWTFNDFPLDFRTGHYQQTEAGSDGAKGLYLINSGFEHEGQYTCIVRSPFMATSHSAYIRIRGPPRRPGGVVAQQGQTNQTSTVVEWVEGSSSGGSIGIHIVQSAHEFSPHDWTDLLTVRLSDSAEQNERVDGWHSVQVSGLNPGTAYRFRVLAVNEYGRGAVSDPSSYIRTFSAAPAVSPRNVRGGAGSIGTLTIVWDPLDRSEYGTGAVDSVGYRVFWRIKDTNAINGQWSERTVPGAGTNHISDFVGEDKYFLPYETKVQAFNDKGFGPNSTVAEIYSAEAPERIRCDIKIWLWRASEDPRSAELIELDGMVFRHTLHNLERNTLYALRLAAVGGGGYGKKTPTIYFTVEGQIVVDSLFAETIDVLSGTPSNHVTSVAMVMLHLIIYTGINRTWR</sequence>
<feature type="compositionally biased region" description="Polar residues" evidence="7">
    <location>
        <begin position="1"/>
        <end position="11"/>
    </location>
</feature>
<evidence type="ECO:0000259" key="9">
    <source>
        <dbReference type="PROSITE" id="PS50041"/>
    </source>
</evidence>
<dbReference type="CDD" id="cd00096">
    <property type="entry name" value="Ig"/>
    <property type="match status" value="1"/>
</dbReference>
<dbReference type="SMART" id="SM00408">
    <property type="entry name" value="IGc2"/>
    <property type="match status" value="6"/>
</dbReference>
<feature type="domain" description="Fibronectin type-III" evidence="11">
    <location>
        <begin position="824"/>
        <end position="935"/>
    </location>
</feature>
<comment type="caution">
    <text evidence="12">The sequence shown here is derived from an EMBL/GenBank/DDBJ whole genome shotgun (WGS) entry which is preliminary data.</text>
</comment>
<evidence type="ECO:0000256" key="1">
    <source>
        <dbReference type="ARBA" id="ARBA00004370"/>
    </source>
</evidence>
<dbReference type="PROSITE" id="PS50835">
    <property type="entry name" value="IG_LIKE"/>
    <property type="match status" value="6"/>
</dbReference>
<dbReference type="Pfam" id="PF07679">
    <property type="entry name" value="I-set"/>
    <property type="match status" value="2"/>
</dbReference>
<dbReference type="SMART" id="SM00060">
    <property type="entry name" value="FN3"/>
    <property type="match status" value="2"/>
</dbReference>
<evidence type="ECO:0000259" key="11">
    <source>
        <dbReference type="PROSITE" id="PS50853"/>
    </source>
</evidence>
<dbReference type="PANTHER" id="PTHR44170:SF6">
    <property type="entry name" value="CONTACTIN"/>
    <property type="match status" value="1"/>
</dbReference>
<feature type="domain" description="Ig-like" evidence="10">
    <location>
        <begin position="541"/>
        <end position="628"/>
    </location>
</feature>